<evidence type="ECO:0000256" key="1">
    <source>
        <dbReference type="ARBA" id="ARBA00009995"/>
    </source>
</evidence>
<evidence type="ECO:0000313" key="8">
    <source>
        <dbReference type="EMBL" id="GMT15909.1"/>
    </source>
</evidence>
<dbReference type="Proteomes" id="UP001432322">
    <property type="component" value="Unassembled WGS sequence"/>
</dbReference>
<dbReference type="EC" id="2.4.1.17" evidence="2"/>
<gene>
    <name evidence="8" type="ORF">PFISCL1PPCAC_7206</name>
</gene>
<dbReference type="AlphaFoldDB" id="A0AAV5VDC1"/>
<evidence type="ECO:0000256" key="6">
    <source>
        <dbReference type="ARBA" id="ARBA00047475"/>
    </source>
</evidence>
<dbReference type="PANTHER" id="PTHR48043:SF23">
    <property type="entry name" value="UDP-GLUCURONOSYLTRANSFERASE"/>
    <property type="match status" value="1"/>
</dbReference>
<evidence type="ECO:0000313" key="9">
    <source>
        <dbReference type="Proteomes" id="UP001432322"/>
    </source>
</evidence>
<feature type="chain" id="PRO_5043641322" description="glucuronosyltransferase" evidence="7">
    <location>
        <begin position="19"/>
        <end position="232"/>
    </location>
</feature>
<keyword evidence="4" id="KW-0808">Transferase</keyword>
<keyword evidence="3" id="KW-0328">Glycosyltransferase</keyword>
<dbReference type="InterPro" id="IPR002213">
    <property type="entry name" value="UDP_glucos_trans"/>
</dbReference>
<proteinExistence type="inferred from homology"/>
<dbReference type="Pfam" id="PF00201">
    <property type="entry name" value="UDPGT"/>
    <property type="match status" value="1"/>
</dbReference>
<evidence type="ECO:0000256" key="7">
    <source>
        <dbReference type="SAM" id="SignalP"/>
    </source>
</evidence>
<comment type="caution">
    <text evidence="8">The sequence shown here is derived from an EMBL/GenBank/DDBJ whole genome shotgun (WGS) entry which is preliminary data.</text>
</comment>
<comment type="catalytic activity">
    <reaction evidence="6">
        <text>glucuronate acceptor + UDP-alpha-D-glucuronate = acceptor beta-D-glucuronoside + UDP + H(+)</text>
        <dbReference type="Rhea" id="RHEA:21032"/>
        <dbReference type="ChEBI" id="CHEBI:15378"/>
        <dbReference type="ChEBI" id="CHEBI:58052"/>
        <dbReference type="ChEBI" id="CHEBI:58223"/>
        <dbReference type="ChEBI" id="CHEBI:132367"/>
        <dbReference type="ChEBI" id="CHEBI:132368"/>
        <dbReference type="EC" id="2.4.1.17"/>
    </reaction>
</comment>
<sequence>MNLNWFSLVLAFCATVSSYKILVYNSKYAHSHSNFLGRITDVLADAGHNVTSLISVIDPNGADGTSKSNKIYVQQTAASAELQEQFKKMAANLFDSDSFDLLGSYFMGAFFGKIFATQCKAVIEDTRLIEKLKAEKYDVMFMENFDMCGVALTELIQPKSFIPTSSSIAFGPHEEEWGIATALSYNPEHHLSRMNVHSMWDRLVNLYARFLVRLTFDQFRGVINTLFREKFG</sequence>
<dbReference type="InterPro" id="IPR050271">
    <property type="entry name" value="UDP-glycosyltransferase"/>
</dbReference>
<accession>A0AAV5VDC1</accession>
<protein>
    <recommendedName>
        <fullName evidence="2">glucuronosyltransferase</fullName>
        <ecNumber evidence="2">2.4.1.17</ecNumber>
    </recommendedName>
</protein>
<evidence type="ECO:0000256" key="2">
    <source>
        <dbReference type="ARBA" id="ARBA00012544"/>
    </source>
</evidence>
<feature type="signal peptide" evidence="7">
    <location>
        <begin position="1"/>
        <end position="18"/>
    </location>
</feature>
<feature type="non-terminal residue" evidence="8">
    <location>
        <position position="232"/>
    </location>
</feature>
<organism evidence="8 9">
    <name type="scientific">Pristionchus fissidentatus</name>
    <dbReference type="NCBI Taxonomy" id="1538716"/>
    <lineage>
        <taxon>Eukaryota</taxon>
        <taxon>Metazoa</taxon>
        <taxon>Ecdysozoa</taxon>
        <taxon>Nematoda</taxon>
        <taxon>Chromadorea</taxon>
        <taxon>Rhabditida</taxon>
        <taxon>Rhabditina</taxon>
        <taxon>Diplogasteromorpha</taxon>
        <taxon>Diplogasteroidea</taxon>
        <taxon>Neodiplogasteridae</taxon>
        <taxon>Pristionchus</taxon>
    </lineage>
</organism>
<dbReference type="GO" id="GO:0015020">
    <property type="term" value="F:glucuronosyltransferase activity"/>
    <property type="evidence" value="ECO:0007669"/>
    <property type="project" value="UniProtKB-EC"/>
</dbReference>
<reference evidence="8" key="1">
    <citation type="submission" date="2023-10" db="EMBL/GenBank/DDBJ databases">
        <title>Genome assembly of Pristionchus species.</title>
        <authorList>
            <person name="Yoshida K."/>
            <person name="Sommer R.J."/>
        </authorList>
    </citation>
    <scope>NUCLEOTIDE SEQUENCE</scope>
    <source>
        <strain evidence="8">RS5133</strain>
    </source>
</reference>
<keyword evidence="5 7" id="KW-0732">Signal</keyword>
<dbReference type="EMBL" id="BTSY01000002">
    <property type="protein sequence ID" value="GMT15909.1"/>
    <property type="molecule type" value="Genomic_DNA"/>
</dbReference>
<name>A0AAV5VDC1_9BILA</name>
<evidence type="ECO:0000256" key="4">
    <source>
        <dbReference type="ARBA" id="ARBA00022679"/>
    </source>
</evidence>
<dbReference type="PANTHER" id="PTHR48043">
    <property type="entry name" value="EG:EG0003.4 PROTEIN-RELATED"/>
    <property type="match status" value="1"/>
</dbReference>
<comment type="similarity">
    <text evidence="1">Belongs to the UDP-glycosyltransferase family.</text>
</comment>
<dbReference type="SUPFAM" id="SSF53756">
    <property type="entry name" value="UDP-Glycosyltransferase/glycogen phosphorylase"/>
    <property type="match status" value="1"/>
</dbReference>
<evidence type="ECO:0000256" key="3">
    <source>
        <dbReference type="ARBA" id="ARBA00022676"/>
    </source>
</evidence>
<keyword evidence="9" id="KW-1185">Reference proteome</keyword>
<evidence type="ECO:0000256" key="5">
    <source>
        <dbReference type="ARBA" id="ARBA00022729"/>
    </source>
</evidence>